<dbReference type="PANTHER" id="PTHR12215:SF10">
    <property type="entry name" value="L-AMINOADIPATE-SEMIALDEHYDE DEHYDROGENASE-PHOSPHOPANTETHEINYL TRANSFERASE"/>
    <property type="match status" value="1"/>
</dbReference>
<reference evidence="4" key="2">
    <citation type="submission" date="2022-01" db="EMBL/GenBank/DDBJ databases">
        <authorList>
            <person name="Zivanovic Y."/>
            <person name="Moreira D."/>
            <person name="Lopez-Garcia P."/>
        </authorList>
    </citation>
    <scope>NUCLEOTIDE SEQUENCE</scope>
    <source>
        <strain evidence="4">G9</strain>
    </source>
</reference>
<dbReference type="RefSeq" id="WP_277865958.1">
    <property type="nucleotide sequence ID" value="NZ_JAKKUT010000002.1"/>
</dbReference>
<sequence length="230" mass="26572">MAGTYDLPEWKPPPIYPVLGDRQVHIWLLSLRSGQSPQDRRSLLTQYLHPYLLEQGDSETRTTLENIALEPITLEQNDYGKPYLPQFPLEFNWSHSGNLALLAVTHLAPLGIDLEILRPSRYRRAIAQRFFSPEEQSYLERAPLAQADQRFLSLWTRYEAEMKARGRGIFAPPTHGENPAENDTKTQEESYIHYIHTFQPLPQTIASVVVLTQHIPQLVFFDARQDEHSK</sequence>
<evidence type="ECO:0000313" key="4">
    <source>
        <dbReference type="EMBL" id="MDG2990040.1"/>
    </source>
</evidence>
<evidence type="ECO:0000256" key="2">
    <source>
        <dbReference type="ARBA" id="ARBA00022679"/>
    </source>
</evidence>
<evidence type="ECO:0000256" key="1">
    <source>
        <dbReference type="ARBA" id="ARBA00010990"/>
    </source>
</evidence>
<accession>A0ABT6EW80</accession>
<comment type="caution">
    <text evidence="4">The sequence shown here is derived from an EMBL/GenBank/DDBJ whole genome shotgun (WGS) entry which is preliminary data.</text>
</comment>
<reference evidence="4" key="1">
    <citation type="journal article" date="2022" name="Genome Biol. Evol.">
        <title>A New Gene Family Diagnostic for Intracellular Biomineralization of Amorphous Ca Carbonates by Cyanobacteria.</title>
        <authorList>
            <person name="Benzerara K."/>
            <person name="Duprat E."/>
            <person name="Bitard-Feildel T."/>
            <person name="Caumes G."/>
            <person name="Cassier-Chauvat C."/>
            <person name="Chauvat F."/>
            <person name="Dezi M."/>
            <person name="Diop S.I."/>
            <person name="Gaschignard G."/>
            <person name="Gorgen S."/>
            <person name="Gugger M."/>
            <person name="Lopez-Garcia P."/>
            <person name="Millet M."/>
            <person name="Skouri-Panet F."/>
            <person name="Moreira D."/>
            <person name="Callebaut I."/>
        </authorList>
    </citation>
    <scope>NUCLEOTIDE SEQUENCE</scope>
    <source>
        <strain evidence="4">G9</strain>
    </source>
</reference>
<comment type="similarity">
    <text evidence="1">Belongs to the P-Pant transferase superfamily. Gsp/Sfp/HetI/AcpT family.</text>
</comment>
<dbReference type="Gene3D" id="3.90.470.20">
    <property type="entry name" value="4'-phosphopantetheinyl transferase domain"/>
    <property type="match status" value="2"/>
</dbReference>
<feature type="domain" description="4'-phosphopantetheinyl transferase" evidence="3">
    <location>
        <begin position="109"/>
        <end position="175"/>
    </location>
</feature>
<proteinExistence type="inferred from homology"/>
<dbReference type="InterPro" id="IPR037143">
    <property type="entry name" value="4-PPantetheinyl_Trfase_dom_sf"/>
</dbReference>
<dbReference type="Pfam" id="PF01648">
    <property type="entry name" value="ACPS"/>
    <property type="match status" value="1"/>
</dbReference>
<dbReference type="SUPFAM" id="SSF56214">
    <property type="entry name" value="4'-phosphopantetheinyl transferase"/>
    <property type="match status" value="2"/>
</dbReference>
<dbReference type="InterPro" id="IPR050559">
    <property type="entry name" value="P-Pant_transferase_sf"/>
</dbReference>
<gene>
    <name evidence="4" type="ORF">L3556_03690</name>
</gene>
<dbReference type="EMBL" id="JAKKUT010000002">
    <property type="protein sequence ID" value="MDG2990040.1"/>
    <property type="molecule type" value="Genomic_DNA"/>
</dbReference>
<protein>
    <submittedName>
        <fullName evidence="4">4'-phosphopantetheinyl transferase superfamily protein</fullName>
    </submittedName>
</protein>
<evidence type="ECO:0000259" key="3">
    <source>
        <dbReference type="Pfam" id="PF01648"/>
    </source>
</evidence>
<name>A0ABT6EW80_9SYNE</name>
<dbReference type="Proteomes" id="UP001154265">
    <property type="component" value="Unassembled WGS sequence"/>
</dbReference>
<evidence type="ECO:0000313" key="5">
    <source>
        <dbReference type="Proteomes" id="UP001154265"/>
    </source>
</evidence>
<organism evidence="4 5">
    <name type="scientific">Candidatus Synechococcus calcipolaris G9</name>
    <dbReference type="NCBI Taxonomy" id="1497997"/>
    <lineage>
        <taxon>Bacteria</taxon>
        <taxon>Bacillati</taxon>
        <taxon>Cyanobacteriota</taxon>
        <taxon>Cyanophyceae</taxon>
        <taxon>Synechococcales</taxon>
        <taxon>Synechococcaceae</taxon>
        <taxon>Synechococcus</taxon>
    </lineage>
</organism>
<dbReference type="PANTHER" id="PTHR12215">
    <property type="entry name" value="PHOSPHOPANTETHEINE TRANSFERASE"/>
    <property type="match status" value="1"/>
</dbReference>
<keyword evidence="2 4" id="KW-0808">Transferase</keyword>
<dbReference type="InterPro" id="IPR008278">
    <property type="entry name" value="4-PPantetheinyl_Trfase_dom"/>
</dbReference>
<keyword evidence="5" id="KW-1185">Reference proteome</keyword>
<dbReference type="GO" id="GO:0016740">
    <property type="term" value="F:transferase activity"/>
    <property type="evidence" value="ECO:0007669"/>
    <property type="project" value="UniProtKB-KW"/>
</dbReference>